<dbReference type="InterPro" id="IPR036047">
    <property type="entry name" value="F-box-like_dom_sf"/>
</dbReference>
<dbReference type="InterPro" id="IPR001810">
    <property type="entry name" value="F-box_dom"/>
</dbReference>
<proteinExistence type="predicted"/>
<feature type="region of interest" description="Disordered" evidence="1">
    <location>
        <begin position="655"/>
        <end position="676"/>
    </location>
</feature>
<dbReference type="SMART" id="SM00256">
    <property type="entry name" value="FBOX"/>
    <property type="match status" value="1"/>
</dbReference>
<dbReference type="CDD" id="cd09917">
    <property type="entry name" value="F-box_SF"/>
    <property type="match status" value="1"/>
</dbReference>
<feature type="region of interest" description="Disordered" evidence="1">
    <location>
        <begin position="16"/>
        <end position="35"/>
    </location>
</feature>
<dbReference type="OrthoDB" id="2322499at2759"/>
<dbReference type="Pfam" id="PF00646">
    <property type="entry name" value="F-box"/>
    <property type="match status" value="1"/>
</dbReference>
<evidence type="ECO:0000256" key="1">
    <source>
        <dbReference type="SAM" id="MobiDB-lite"/>
    </source>
</evidence>
<gene>
    <name evidence="3" type="ORF">BDN70DRAFT_397879</name>
</gene>
<dbReference type="PROSITE" id="PS50181">
    <property type="entry name" value="FBOX"/>
    <property type="match status" value="1"/>
</dbReference>
<dbReference type="AlphaFoldDB" id="A0A9P5YRE3"/>
<sequence length="676" mass="77155">MEDIVLEIFTDIPQHGQRKRLKTRDGNDTGEGSKPIKRVRGKRGLLKKLVEMPVDILFEIFSCLDPLDLVYMARTTRALRALLTGPSSKLIWKASRSNVFGLPDCPDDLTEQQYAVLMFAKMCMFCQRDLSIVHTSFYARVRCCNKCLKMHFTQMSGPPSSWEHQQDYPDSLSDWIPFIKVVREGNRKGVATRHETYFISSRTVVRWRSEYVALETAQSQDSWLERTLEGQYAKANHSRACDLWHGARQKQTEMSEIFERNTEILQHITEAGLLDDFYKVSPMHSISDLWDAENLSGPIEPTTFDNLKITITAEVSRRKQNRKSQEKRGFLSRRKDILSQVWEDGVQTLPIDSPYPCRPEFYCITESYNLVDYSKTAKDALLVPFVDVVDLWRKHVDDKLLGLIADECGPDYAFDSSTVFDLATTFFVCTQSCHSVNSISVRPSMRHVQALMHRCFDWQTLSIATLPEGGLEFRVVFGYPVWYDVAGCVEFRAEDLEVMQKIVRLCDLDPAVATAREMDELDPIFECLACNSASDGRATMVWSAVLNHQRLSHVSDFVNIDALRILGDPEASTVRARIKEVQDRIKHQGNYFNFVCPICGTPKPVGNFKGYLSHLLDIHGISSAKYEELVFAANQICIPPMYRLWPPLDVNERGEVEEPKGLTAPGKYPEPESNIP</sequence>
<dbReference type="SUPFAM" id="SSF81383">
    <property type="entry name" value="F-box domain"/>
    <property type="match status" value="1"/>
</dbReference>
<evidence type="ECO:0000313" key="3">
    <source>
        <dbReference type="EMBL" id="KAF9473294.1"/>
    </source>
</evidence>
<feature type="domain" description="F-box" evidence="2">
    <location>
        <begin position="46"/>
        <end position="95"/>
    </location>
</feature>
<dbReference type="EMBL" id="MU155454">
    <property type="protein sequence ID" value="KAF9473294.1"/>
    <property type="molecule type" value="Genomic_DNA"/>
</dbReference>
<evidence type="ECO:0000313" key="4">
    <source>
        <dbReference type="Proteomes" id="UP000807469"/>
    </source>
</evidence>
<accession>A0A9P5YRE3</accession>
<name>A0A9P5YRE3_9AGAR</name>
<protein>
    <recommendedName>
        <fullName evidence="2">F-box domain-containing protein</fullName>
    </recommendedName>
</protein>
<organism evidence="3 4">
    <name type="scientific">Pholiota conissans</name>
    <dbReference type="NCBI Taxonomy" id="109636"/>
    <lineage>
        <taxon>Eukaryota</taxon>
        <taxon>Fungi</taxon>
        <taxon>Dikarya</taxon>
        <taxon>Basidiomycota</taxon>
        <taxon>Agaricomycotina</taxon>
        <taxon>Agaricomycetes</taxon>
        <taxon>Agaricomycetidae</taxon>
        <taxon>Agaricales</taxon>
        <taxon>Agaricineae</taxon>
        <taxon>Strophariaceae</taxon>
        <taxon>Pholiota</taxon>
    </lineage>
</organism>
<keyword evidence="4" id="KW-1185">Reference proteome</keyword>
<dbReference type="Proteomes" id="UP000807469">
    <property type="component" value="Unassembled WGS sequence"/>
</dbReference>
<evidence type="ECO:0000259" key="2">
    <source>
        <dbReference type="PROSITE" id="PS50181"/>
    </source>
</evidence>
<reference evidence="3" key="1">
    <citation type="submission" date="2020-11" db="EMBL/GenBank/DDBJ databases">
        <authorList>
            <consortium name="DOE Joint Genome Institute"/>
            <person name="Ahrendt S."/>
            <person name="Riley R."/>
            <person name="Andreopoulos W."/>
            <person name="Labutti K."/>
            <person name="Pangilinan J."/>
            <person name="Ruiz-Duenas F.J."/>
            <person name="Barrasa J.M."/>
            <person name="Sanchez-Garcia M."/>
            <person name="Camarero S."/>
            <person name="Miyauchi S."/>
            <person name="Serrano A."/>
            <person name="Linde D."/>
            <person name="Babiker R."/>
            <person name="Drula E."/>
            <person name="Ayuso-Fernandez I."/>
            <person name="Pacheco R."/>
            <person name="Padilla G."/>
            <person name="Ferreira P."/>
            <person name="Barriuso J."/>
            <person name="Kellner H."/>
            <person name="Castanera R."/>
            <person name="Alfaro M."/>
            <person name="Ramirez L."/>
            <person name="Pisabarro A.G."/>
            <person name="Kuo A."/>
            <person name="Tritt A."/>
            <person name="Lipzen A."/>
            <person name="He G."/>
            <person name="Yan M."/>
            <person name="Ng V."/>
            <person name="Cullen D."/>
            <person name="Martin F."/>
            <person name="Rosso M.-N."/>
            <person name="Henrissat B."/>
            <person name="Hibbett D."/>
            <person name="Martinez A.T."/>
            <person name="Grigoriev I.V."/>
        </authorList>
    </citation>
    <scope>NUCLEOTIDE SEQUENCE</scope>
    <source>
        <strain evidence="3">CIRM-BRFM 674</strain>
    </source>
</reference>
<comment type="caution">
    <text evidence="3">The sequence shown here is derived from an EMBL/GenBank/DDBJ whole genome shotgun (WGS) entry which is preliminary data.</text>
</comment>